<evidence type="ECO:0000313" key="15">
    <source>
        <dbReference type="Proteomes" id="UP000199501"/>
    </source>
</evidence>
<feature type="binding site" evidence="13">
    <location>
        <position position="107"/>
    </location>
    <ligand>
        <name>substrate</name>
    </ligand>
</feature>
<dbReference type="CDD" id="cd16841">
    <property type="entry name" value="RraA_family"/>
    <property type="match status" value="1"/>
</dbReference>
<dbReference type="GO" id="GO:0046872">
    <property type="term" value="F:metal ion binding"/>
    <property type="evidence" value="ECO:0007669"/>
    <property type="project" value="UniProtKB-KW"/>
</dbReference>
<proteinExistence type="inferred from homology"/>
<dbReference type="InterPro" id="IPR005493">
    <property type="entry name" value="RraA/RraA-like"/>
</dbReference>
<evidence type="ECO:0000256" key="12">
    <source>
        <dbReference type="ARBA" id="ARBA00047973"/>
    </source>
</evidence>
<dbReference type="GO" id="GO:0008948">
    <property type="term" value="F:oxaloacetate decarboxylase activity"/>
    <property type="evidence" value="ECO:0007669"/>
    <property type="project" value="UniProtKB-EC"/>
</dbReference>
<dbReference type="EC" id="4.1.1.112" evidence="6"/>
<keyword evidence="13" id="KW-0479">Metal-binding</keyword>
<evidence type="ECO:0000256" key="5">
    <source>
        <dbReference type="ARBA" id="ARBA00012213"/>
    </source>
</evidence>
<dbReference type="RefSeq" id="WP_228771627.1">
    <property type="nucleotide sequence ID" value="NZ_FMZZ01000006.1"/>
</dbReference>
<evidence type="ECO:0000256" key="4">
    <source>
        <dbReference type="ARBA" id="ARBA00011233"/>
    </source>
</evidence>
<dbReference type="Pfam" id="PF03737">
    <property type="entry name" value="RraA-like"/>
    <property type="match status" value="1"/>
</dbReference>
<evidence type="ECO:0000256" key="8">
    <source>
        <dbReference type="ARBA" id="ARBA00025046"/>
    </source>
</evidence>
<evidence type="ECO:0000256" key="2">
    <source>
        <dbReference type="ARBA" id="ARBA00001968"/>
    </source>
</evidence>
<dbReference type="PANTHER" id="PTHR33254">
    <property type="entry name" value="4-HYDROXY-4-METHYL-2-OXOGLUTARATE ALDOLASE 3-RELATED"/>
    <property type="match status" value="1"/>
</dbReference>
<sequence>MVAVLRGHGTATVSDALDLIGVNGGLPGLRRLSGAAAVAGPAFTVRFETVEPGTPAPAADYIDDVPAGAVLVLANAGRTHCTVWGDILSEVALRRGVAGTVIDGLCRDLGDIQALDYPLWSLGSYMKSGKNRVRMIAAQRPVTVCGTVVAPGDVVCADAAGAVVVPAAAAERVAAEADRIAVMEAAVRADAAKGMPLREARRRHGYNRAALSSADADGR</sequence>
<dbReference type="Proteomes" id="UP000199501">
    <property type="component" value="Unassembled WGS sequence"/>
</dbReference>
<evidence type="ECO:0000256" key="11">
    <source>
        <dbReference type="ARBA" id="ARBA00032305"/>
    </source>
</evidence>
<evidence type="ECO:0000256" key="6">
    <source>
        <dbReference type="ARBA" id="ARBA00012947"/>
    </source>
</evidence>
<dbReference type="AlphaFoldDB" id="A0A1G6QYQ6"/>
<comment type="subunit">
    <text evidence="4">Homotrimer.</text>
</comment>
<comment type="catalytic activity">
    <reaction evidence="12">
        <text>oxaloacetate + H(+) = pyruvate + CO2</text>
        <dbReference type="Rhea" id="RHEA:15641"/>
        <dbReference type="ChEBI" id="CHEBI:15361"/>
        <dbReference type="ChEBI" id="CHEBI:15378"/>
        <dbReference type="ChEBI" id="CHEBI:16452"/>
        <dbReference type="ChEBI" id="CHEBI:16526"/>
        <dbReference type="EC" id="4.1.1.112"/>
    </reaction>
</comment>
<evidence type="ECO:0000256" key="1">
    <source>
        <dbReference type="ARBA" id="ARBA00001342"/>
    </source>
</evidence>
<dbReference type="GO" id="GO:0047443">
    <property type="term" value="F:4-hydroxy-4-methyl-2-oxoglutarate aldolase activity"/>
    <property type="evidence" value="ECO:0007669"/>
    <property type="project" value="UniProtKB-EC"/>
</dbReference>
<organism evidence="14 15">
    <name type="scientific">Actinokineospora iranica</name>
    <dbReference type="NCBI Taxonomy" id="1271860"/>
    <lineage>
        <taxon>Bacteria</taxon>
        <taxon>Bacillati</taxon>
        <taxon>Actinomycetota</taxon>
        <taxon>Actinomycetes</taxon>
        <taxon>Pseudonocardiales</taxon>
        <taxon>Pseudonocardiaceae</taxon>
        <taxon>Actinokineospora</taxon>
    </lineage>
</organism>
<comment type="function">
    <text evidence="8">Catalyzes the aldol cleavage of 4-hydroxy-4-methyl-2-oxoglutarate (HMG) into 2 molecules of pyruvate. Also contains a secondary oxaloacetate (OAA) decarboxylase activity due to the common pyruvate enolate transition state formed following C-C bond cleavage in the retro-aldol and decarboxylation reactions.</text>
</comment>
<comment type="cofactor">
    <cofactor evidence="13">
        <name>Mg(2+)</name>
        <dbReference type="ChEBI" id="CHEBI:18420"/>
    </cofactor>
</comment>
<dbReference type="EC" id="4.1.3.17" evidence="5"/>
<feature type="binding site" evidence="13">
    <location>
        <begin position="85"/>
        <end position="88"/>
    </location>
    <ligand>
        <name>substrate</name>
    </ligand>
</feature>
<accession>A0A1G6QYQ6</accession>
<dbReference type="InterPro" id="IPR036704">
    <property type="entry name" value="RraA/RraA-like_sf"/>
</dbReference>
<dbReference type="EMBL" id="FMZZ01000006">
    <property type="protein sequence ID" value="SDC96877.1"/>
    <property type="molecule type" value="Genomic_DNA"/>
</dbReference>
<reference evidence="15" key="1">
    <citation type="submission" date="2016-10" db="EMBL/GenBank/DDBJ databases">
        <authorList>
            <person name="Varghese N."/>
            <person name="Submissions S."/>
        </authorList>
    </citation>
    <scope>NUCLEOTIDE SEQUENCE [LARGE SCALE GENOMIC DNA]</scope>
    <source>
        <strain evidence="15">IBRC-M 10403</strain>
    </source>
</reference>
<comment type="catalytic activity">
    <reaction evidence="1">
        <text>4-hydroxy-4-methyl-2-oxoglutarate = 2 pyruvate</text>
        <dbReference type="Rhea" id="RHEA:22748"/>
        <dbReference type="ChEBI" id="CHEBI:15361"/>
        <dbReference type="ChEBI" id="CHEBI:58276"/>
        <dbReference type="EC" id="4.1.3.17"/>
    </reaction>
</comment>
<evidence type="ECO:0000256" key="10">
    <source>
        <dbReference type="ARBA" id="ARBA00030169"/>
    </source>
</evidence>
<dbReference type="Gene3D" id="3.50.30.40">
    <property type="entry name" value="Ribonuclease E inhibitor RraA/RraA-like"/>
    <property type="match status" value="1"/>
</dbReference>
<evidence type="ECO:0000256" key="13">
    <source>
        <dbReference type="PIRSR" id="PIRSR605493-1"/>
    </source>
</evidence>
<comment type="similarity">
    <text evidence="3">Belongs to the class II aldolase/RraA-like family.</text>
</comment>
<gene>
    <name evidence="14" type="ORF">SAMN05216174_10614</name>
</gene>
<evidence type="ECO:0000313" key="14">
    <source>
        <dbReference type="EMBL" id="SDC96877.1"/>
    </source>
</evidence>
<evidence type="ECO:0000256" key="7">
    <source>
        <dbReference type="ARBA" id="ARBA00016549"/>
    </source>
</evidence>
<feature type="binding site" evidence="13">
    <location>
        <position position="108"/>
    </location>
    <ligand>
        <name>Mg(2+)</name>
        <dbReference type="ChEBI" id="CHEBI:18420"/>
    </ligand>
</feature>
<evidence type="ECO:0000256" key="9">
    <source>
        <dbReference type="ARBA" id="ARBA00029596"/>
    </source>
</evidence>
<dbReference type="PANTHER" id="PTHR33254:SF4">
    <property type="entry name" value="4-HYDROXY-4-METHYL-2-OXOGLUTARATE ALDOLASE 3-RELATED"/>
    <property type="match status" value="1"/>
</dbReference>
<dbReference type="STRING" id="1271860.SAMN05216174_10614"/>
<protein>
    <recommendedName>
        <fullName evidence="7">Putative 4-hydroxy-4-methyl-2-oxoglutarate aldolase</fullName>
        <ecNumber evidence="6">4.1.1.112</ecNumber>
        <ecNumber evidence="5">4.1.3.17</ecNumber>
    </recommendedName>
    <alternativeName>
        <fullName evidence="11">Oxaloacetate decarboxylase</fullName>
    </alternativeName>
    <alternativeName>
        <fullName evidence="9">Regulator of ribonuclease activity homolog</fullName>
    </alternativeName>
    <alternativeName>
        <fullName evidence="10">RraA-like protein</fullName>
    </alternativeName>
</protein>
<keyword evidence="13" id="KW-0460">Magnesium</keyword>
<dbReference type="SUPFAM" id="SSF89562">
    <property type="entry name" value="RraA-like"/>
    <property type="match status" value="1"/>
</dbReference>
<name>A0A1G6QYQ6_9PSEU</name>
<comment type="cofactor">
    <cofactor evidence="2">
        <name>a divalent metal cation</name>
        <dbReference type="ChEBI" id="CHEBI:60240"/>
    </cofactor>
</comment>
<keyword evidence="15" id="KW-1185">Reference proteome</keyword>
<evidence type="ECO:0000256" key="3">
    <source>
        <dbReference type="ARBA" id="ARBA00008621"/>
    </source>
</evidence>